<evidence type="ECO:0000259" key="1">
    <source>
        <dbReference type="Pfam" id="PF08378"/>
    </source>
</evidence>
<dbReference type="Pfam" id="PF13245">
    <property type="entry name" value="AAA_19"/>
    <property type="match status" value="1"/>
</dbReference>
<dbReference type="Pfam" id="PF13538">
    <property type="entry name" value="UvrD_C_2"/>
    <property type="match status" value="1"/>
</dbReference>
<dbReference type="GO" id="GO:0043138">
    <property type="term" value="F:3'-5' DNA helicase activity"/>
    <property type="evidence" value="ECO:0007669"/>
    <property type="project" value="TreeGrafter"/>
</dbReference>
<keyword evidence="4" id="KW-1185">Reference proteome</keyword>
<feature type="domain" description="NERD" evidence="1">
    <location>
        <begin position="12"/>
        <end position="126"/>
    </location>
</feature>
<dbReference type="InterPro" id="IPR000212">
    <property type="entry name" value="DNA_helicase_UvrD/REP"/>
</dbReference>
<organism evidence="3 4">
    <name type="scientific">Scytonema hofmannii PCC 7110</name>
    <dbReference type="NCBI Taxonomy" id="128403"/>
    <lineage>
        <taxon>Bacteria</taxon>
        <taxon>Bacillati</taxon>
        <taxon>Cyanobacteriota</taxon>
        <taxon>Cyanophyceae</taxon>
        <taxon>Nostocales</taxon>
        <taxon>Scytonemataceae</taxon>
        <taxon>Scytonema</taxon>
    </lineage>
</organism>
<proteinExistence type="predicted"/>
<dbReference type="SUPFAM" id="SSF52540">
    <property type="entry name" value="P-loop containing nucleoside triphosphate hydrolases"/>
    <property type="match status" value="1"/>
</dbReference>
<dbReference type="PANTHER" id="PTHR11070:SF2">
    <property type="entry name" value="ATP-DEPENDENT DNA HELICASE SRS2"/>
    <property type="match status" value="1"/>
</dbReference>
<reference evidence="3 4" key="1">
    <citation type="journal article" date="2013" name="Genome Biol. Evol.">
        <title>Genomes of Stigonematalean cyanobacteria (subsection V) and the evolution of oxygenic photosynthesis from prokaryotes to plastids.</title>
        <authorList>
            <person name="Dagan T."/>
            <person name="Roettger M."/>
            <person name="Stucken K."/>
            <person name="Landan G."/>
            <person name="Koch R."/>
            <person name="Major P."/>
            <person name="Gould S.B."/>
            <person name="Goremykin V.V."/>
            <person name="Rippka R."/>
            <person name="Tandeau de Marsac N."/>
            <person name="Gugger M."/>
            <person name="Lockhart P.J."/>
            <person name="Allen J.F."/>
            <person name="Brune I."/>
            <person name="Maus I."/>
            <person name="Puhler A."/>
            <person name="Martin W.F."/>
        </authorList>
    </citation>
    <scope>NUCLEOTIDE SEQUENCE [LARGE SCALE GENOMIC DNA]</scope>
    <source>
        <strain evidence="3 4">PCC 7110</strain>
    </source>
</reference>
<evidence type="ECO:0000259" key="2">
    <source>
        <dbReference type="Pfam" id="PF13538"/>
    </source>
</evidence>
<gene>
    <name evidence="3" type="ORF">WA1_05800</name>
</gene>
<feature type="domain" description="UvrD-like helicase C-terminal" evidence="2">
    <location>
        <begin position="484"/>
        <end position="528"/>
    </location>
</feature>
<protein>
    <submittedName>
        <fullName evidence="3">Uncharacterized protein</fullName>
    </submittedName>
</protein>
<dbReference type="AlphaFoldDB" id="A0A139WTR9"/>
<dbReference type="GO" id="GO:0000725">
    <property type="term" value="P:recombinational repair"/>
    <property type="evidence" value="ECO:0007669"/>
    <property type="project" value="TreeGrafter"/>
</dbReference>
<dbReference type="EMBL" id="ANNX02000050">
    <property type="protein sequence ID" value="KYC35810.1"/>
    <property type="molecule type" value="Genomic_DNA"/>
</dbReference>
<dbReference type="InterPro" id="IPR011528">
    <property type="entry name" value="NERD"/>
</dbReference>
<dbReference type="InterPro" id="IPR027417">
    <property type="entry name" value="P-loop_NTPase"/>
</dbReference>
<comment type="caution">
    <text evidence="3">The sequence shown here is derived from an EMBL/GenBank/DDBJ whole genome shotgun (WGS) entry which is preliminary data.</text>
</comment>
<sequence>MFPENLRSDVNSKAEKLLYQAFQKQLSDNFTVFHQVRWQARNIRNGAKDGEIDFVITSPDLGILVLEVKGGEIYYNGREGNWYSNQMRIKDPFQQACTSKHNLINRLKELSYWKSLWIPIGHAVAFPDVEVNGSLPLDAPRNIILDRTDSNNLSGWVQEALNYWRGENPPTNRSRNSFDVKSIKDLIKVIAPNPRKLPSHHDDSAFIELTEQQIGMLDFIASYRRVAISGCAGSGKTLLALEKARRLQEQGFSVLLTCYNKSLAQFMDKTLGWKPNLHVYNFHALCEKLSRQAALTPNREQFSQEQLFREIYPERLIQAADKIRWHVDAVIVDEGQDFHENWWYALKLLLNEPDDGIFYFFYDSNQNIYDAGWRPPLEEAPFPLNKNCRNTQKVHEYVLKFHPNPNSMSSLCPLGQDVEIYRYTGDTQLKNLLGRFLHHLVIDKGFATKDIVILTTRRKGSLQNQMVGQFRIKADPDTNRNEIFCNTIHYFKGLESQVVILVETEPNNSDHQKLMYVGASRARHHLIVLQANV</sequence>
<accession>A0A139WTR9</accession>
<dbReference type="Proteomes" id="UP000076925">
    <property type="component" value="Unassembled WGS sequence"/>
</dbReference>
<dbReference type="Pfam" id="PF08378">
    <property type="entry name" value="NERD"/>
    <property type="match status" value="1"/>
</dbReference>
<dbReference type="GO" id="GO:0003677">
    <property type="term" value="F:DNA binding"/>
    <property type="evidence" value="ECO:0007669"/>
    <property type="project" value="InterPro"/>
</dbReference>
<dbReference type="RefSeq" id="WP_017748152.1">
    <property type="nucleotide sequence ID" value="NZ_KQ976354.1"/>
</dbReference>
<evidence type="ECO:0000313" key="4">
    <source>
        <dbReference type="Proteomes" id="UP000076925"/>
    </source>
</evidence>
<dbReference type="STRING" id="128403.WA1_05800"/>
<evidence type="ECO:0000313" key="3">
    <source>
        <dbReference type="EMBL" id="KYC35810.1"/>
    </source>
</evidence>
<dbReference type="Gene3D" id="3.40.50.300">
    <property type="entry name" value="P-loop containing nucleotide triphosphate hydrolases"/>
    <property type="match status" value="2"/>
</dbReference>
<name>A0A139WTR9_9CYAN</name>
<dbReference type="GO" id="GO:0005524">
    <property type="term" value="F:ATP binding"/>
    <property type="evidence" value="ECO:0007669"/>
    <property type="project" value="InterPro"/>
</dbReference>
<dbReference type="PANTHER" id="PTHR11070">
    <property type="entry name" value="UVRD / RECB / PCRA DNA HELICASE FAMILY MEMBER"/>
    <property type="match status" value="1"/>
</dbReference>
<dbReference type="InterPro" id="IPR027785">
    <property type="entry name" value="UvrD-like_helicase_C"/>
</dbReference>